<name>A0A7T0C113_9BACT</name>
<evidence type="ECO:0000256" key="7">
    <source>
        <dbReference type="HAMAP-Rule" id="MF_00006"/>
    </source>
</evidence>
<dbReference type="PRINTS" id="PR00149">
    <property type="entry name" value="FUMRATELYASE"/>
</dbReference>
<dbReference type="Proteomes" id="UP000594464">
    <property type="component" value="Chromosome"/>
</dbReference>
<comment type="pathway">
    <text evidence="2 7">Amino-acid biosynthesis; L-arginine biosynthesis; L-arginine from L-ornithine and carbamoyl phosphate: step 3/3.</text>
</comment>
<dbReference type="Pfam" id="PF14698">
    <property type="entry name" value="ASL_C2"/>
    <property type="match status" value="1"/>
</dbReference>
<dbReference type="PRINTS" id="PR00145">
    <property type="entry name" value="ARGSUCLYASE"/>
</dbReference>
<dbReference type="InterPro" id="IPR029419">
    <property type="entry name" value="Arg_succ_lyase_C"/>
</dbReference>
<dbReference type="EC" id="4.3.2.1" evidence="3 7"/>
<dbReference type="InterPro" id="IPR022761">
    <property type="entry name" value="Fumarate_lyase_N"/>
</dbReference>
<dbReference type="FunFam" id="1.20.200.10:FF:000015">
    <property type="entry name" value="argininosuccinate lyase isoform X2"/>
    <property type="match status" value="1"/>
</dbReference>
<dbReference type="Gene3D" id="1.10.40.30">
    <property type="entry name" value="Fumarase/aspartase (C-terminal domain)"/>
    <property type="match status" value="1"/>
</dbReference>
<dbReference type="InterPro" id="IPR000362">
    <property type="entry name" value="Fumarate_lyase_fam"/>
</dbReference>
<dbReference type="GO" id="GO:0042450">
    <property type="term" value="P:L-arginine biosynthetic process via ornithine"/>
    <property type="evidence" value="ECO:0007669"/>
    <property type="project" value="UniProtKB-UniRule"/>
</dbReference>
<evidence type="ECO:0000259" key="8">
    <source>
        <dbReference type="Pfam" id="PF00206"/>
    </source>
</evidence>
<protein>
    <recommendedName>
        <fullName evidence="3 7">Argininosuccinate lyase</fullName>
        <shortName evidence="7">ASAL</shortName>
        <ecNumber evidence="3 7">4.3.2.1</ecNumber>
    </recommendedName>
    <alternativeName>
        <fullName evidence="7">Arginosuccinase</fullName>
    </alternativeName>
</protein>
<keyword evidence="6 7" id="KW-0456">Lyase</keyword>
<dbReference type="PROSITE" id="PS00163">
    <property type="entry name" value="FUMARATE_LYASES"/>
    <property type="match status" value="1"/>
</dbReference>
<dbReference type="HAMAP" id="MF_00006">
    <property type="entry name" value="Arg_succ_lyase"/>
    <property type="match status" value="1"/>
</dbReference>
<evidence type="ECO:0000256" key="5">
    <source>
        <dbReference type="ARBA" id="ARBA00022605"/>
    </source>
</evidence>
<keyword evidence="4 7" id="KW-0055">Arginine biosynthesis</keyword>
<gene>
    <name evidence="7 10" type="primary">argH</name>
    <name evidence="10" type="ORF">G3M78_03755</name>
</gene>
<dbReference type="NCBIfam" id="TIGR00838">
    <property type="entry name" value="argH"/>
    <property type="match status" value="1"/>
</dbReference>
<feature type="domain" description="Fumarate lyase N-terminal" evidence="8">
    <location>
        <begin position="7"/>
        <end position="301"/>
    </location>
</feature>
<dbReference type="GO" id="GO:0005829">
    <property type="term" value="C:cytosol"/>
    <property type="evidence" value="ECO:0007669"/>
    <property type="project" value="TreeGrafter"/>
</dbReference>
<keyword evidence="5 7" id="KW-0028">Amino-acid biosynthesis</keyword>
<keyword evidence="7" id="KW-0963">Cytoplasm</keyword>
<dbReference type="PANTHER" id="PTHR43814:SF1">
    <property type="entry name" value="ARGININOSUCCINATE LYASE"/>
    <property type="match status" value="1"/>
</dbReference>
<comment type="subcellular location">
    <subcellularLocation>
        <location evidence="7">Cytoplasm</location>
    </subcellularLocation>
</comment>
<dbReference type="CDD" id="cd01359">
    <property type="entry name" value="Argininosuccinate_lyase"/>
    <property type="match status" value="1"/>
</dbReference>
<evidence type="ECO:0000256" key="6">
    <source>
        <dbReference type="ARBA" id="ARBA00023239"/>
    </source>
</evidence>
<feature type="domain" description="Argininosuccinate lyase C-terminal" evidence="9">
    <location>
        <begin position="364"/>
        <end position="430"/>
    </location>
</feature>
<dbReference type="AlphaFoldDB" id="A0A7T0C113"/>
<dbReference type="InterPro" id="IPR008948">
    <property type="entry name" value="L-Aspartase-like"/>
</dbReference>
<dbReference type="Gene3D" id="1.20.200.10">
    <property type="entry name" value="Fumarase/aspartase (Central domain)"/>
    <property type="match status" value="1"/>
</dbReference>
<evidence type="ECO:0000256" key="2">
    <source>
        <dbReference type="ARBA" id="ARBA00004941"/>
    </source>
</evidence>
<comment type="catalytic activity">
    <reaction evidence="1 7">
        <text>2-(N(omega)-L-arginino)succinate = fumarate + L-arginine</text>
        <dbReference type="Rhea" id="RHEA:24020"/>
        <dbReference type="ChEBI" id="CHEBI:29806"/>
        <dbReference type="ChEBI" id="CHEBI:32682"/>
        <dbReference type="ChEBI" id="CHEBI:57472"/>
        <dbReference type="EC" id="4.3.2.1"/>
    </reaction>
</comment>
<sequence length="457" mass="51753">MKKLWGGRFNQSTDTLMEQFSASISYDQRLYAYDIQGSIAHCKMLAKCGIIKSSESAKIRKGLAQILKEFEDGVFECDDKLEDIHMNIEHRLTQLIGPVAGKLHTARSRNDQVCLDVRLYLRDETQHIIRLADQFCKTLVKLARKHIDYIMPGYTHMQRAQPVHLSHHLLAYVEMFQRDRDRMQDALARINVMPLGSAALAGTNFPIDRSYTAKLLDFPAMTHNSMDAVSDRDFMIEFCAASSIIMMHLSRLCEEIILWSTSEFNFIELSDAFSTGSSIMPQKKNPDSAELIRGKTGRVYGNLVSLLSMMKSLPMAYNRDLQEDKEPLFDTADTVGHSLALINLALKTAKFKRIPLATLEASGFLTATDMADYLVLKDIPFREAHEITGKAVALCLSKKKTLDQLTLAEMKELSPKIREDIFDLISMEGSAERKNVYGGTARKQVEKQLARLEKKLK</sequence>
<evidence type="ECO:0000256" key="4">
    <source>
        <dbReference type="ARBA" id="ARBA00022571"/>
    </source>
</evidence>
<dbReference type="GO" id="GO:0004056">
    <property type="term" value="F:argininosuccinate lyase activity"/>
    <property type="evidence" value="ECO:0007669"/>
    <property type="project" value="UniProtKB-UniRule"/>
</dbReference>
<evidence type="ECO:0000259" key="9">
    <source>
        <dbReference type="Pfam" id="PF14698"/>
    </source>
</evidence>
<evidence type="ECO:0000256" key="3">
    <source>
        <dbReference type="ARBA" id="ARBA00012338"/>
    </source>
</evidence>
<evidence type="ECO:0000256" key="1">
    <source>
        <dbReference type="ARBA" id="ARBA00000985"/>
    </source>
</evidence>
<dbReference type="KEGG" id="nva:G3M78_03755"/>
<proteinExistence type="inferred from homology"/>
<dbReference type="InterPro" id="IPR020557">
    <property type="entry name" value="Fumarate_lyase_CS"/>
</dbReference>
<evidence type="ECO:0000313" key="10">
    <source>
        <dbReference type="EMBL" id="QPJ64555.1"/>
    </source>
</evidence>
<reference evidence="11" key="1">
    <citation type="submission" date="2020-02" db="EMBL/GenBank/DDBJ databases">
        <title>Genomic and physiological characterization of two novel Nitrospinaceae genera.</title>
        <authorList>
            <person name="Mueller A.J."/>
            <person name="Jung M.-Y."/>
            <person name="Strachan C.R."/>
            <person name="Herbold C.W."/>
            <person name="Kirkegaard R.H."/>
            <person name="Daims H."/>
        </authorList>
    </citation>
    <scope>NUCLEOTIDE SEQUENCE [LARGE SCALE GENOMIC DNA]</scope>
</reference>
<comment type="similarity">
    <text evidence="7">Belongs to the lyase 1 family. Argininosuccinate lyase subfamily.</text>
</comment>
<dbReference type="InterPro" id="IPR009049">
    <property type="entry name" value="Argininosuccinate_lyase"/>
</dbReference>
<dbReference type="InterPro" id="IPR024083">
    <property type="entry name" value="Fumarase/histidase_N"/>
</dbReference>
<dbReference type="FunFam" id="1.10.275.10:FF:000002">
    <property type="entry name" value="Argininosuccinate lyase"/>
    <property type="match status" value="1"/>
</dbReference>
<dbReference type="EMBL" id="CP048620">
    <property type="protein sequence ID" value="QPJ64555.1"/>
    <property type="molecule type" value="Genomic_DNA"/>
</dbReference>
<dbReference type="PANTHER" id="PTHR43814">
    <property type="entry name" value="ARGININOSUCCINATE LYASE"/>
    <property type="match status" value="1"/>
</dbReference>
<dbReference type="Pfam" id="PF00206">
    <property type="entry name" value="Lyase_1"/>
    <property type="match status" value="1"/>
</dbReference>
<organism evidence="10 11">
    <name type="scientific">Candidatus Nitrohelix vancouverensis</name>
    <dbReference type="NCBI Taxonomy" id="2705534"/>
    <lineage>
        <taxon>Bacteria</taxon>
        <taxon>Pseudomonadati</taxon>
        <taxon>Nitrospinota/Tectimicrobiota group</taxon>
        <taxon>Nitrospinota</taxon>
        <taxon>Nitrospinia</taxon>
        <taxon>Nitrospinales</taxon>
        <taxon>Nitrospinaceae</taxon>
        <taxon>Candidatus Nitrohelix</taxon>
    </lineage>
</organism>
<accession>A0A7T0C113</accession>
<dbReference type="UniPathway" id="UPA00068">
    <property type="reaction ID" value="UER00114"/>
</dbReference>
<dbReference type="Gene3D" id="1.10.275.10">
    <property type="entry name" value="Fumarase/aspartase (N-terminal domain)"/>
    <property type="match status" value="1"/>
</dbReference>
<dbReference type="SUPFAM" id="SSF48557">
    <property type="entry name" value="L-aspartase-like"/>
    <property type="match status" value="1"/>
</dbReference>
<evidence type="ECO:0000313" key="11">
    <source>
        <dbReference type="Proteomes" id="UP000594464"/>
    </source>
</evidence>
<dbReference type="FunFam" id="1.10.40.30:FF:000001">
    <property type="entry name" value="Argininosuccinate lyase"/>
    <property type="match status" value="1"/>
</dbReference>